<evidence type="ECO:0000313" key="2">
    <source>
        <dbReference type="EMBL" id="CAB9497905.1"/>
    </source>
</evidence>
<dbReference type="AlphaFoldDB" id="A0A9N8H3J7"/>
<protein>
    <submittedName>
        <fullName evidence="2">Uncharacterized protein</fullName>
    </submittedName>
</protein>
<proteinExistence type="predicted"/>
<accession>A0A9N8H3J7</accession>
<evidence type="ECO:0000256" key="1">
    <source>
        <dbReference type="SAM" id="MobiDB-lite"/>
    </source>
</evidence>
<name>A0A9N8H3J7_9STRA</name>
<dbReference type="EMBL" id="CAICTM010000027">
    <property type="protein sequence ID" value="CAB9497905.1"/>
    <property type="molecule type" value="Genomic_DNA"/>
</dbReference>
<feature type="region of interest" description="Disordered" evidence="1">
    <location>
        <begin position="79"/>
        <end position="191"/>
    </location>
</feature>
<feature type="compositionally biased region" description="Basic and acidic residues" evidence="1">
    <location>
        <begin position="88"/>
        <end position="119"/>
    </location>
</feature>
<sequence>MSLGKLRQRAPACQGKEPLLLRTEPPLSNLPTIAMIQKATTEMERILCFTDVPCGGEMELKILERAFCFSDEKEADRSQVQESVQVEEQAKSVEAHDDKEEDMKEEKKEEEIKSAKDSDTGTAASRDEEEDTAVGNNTIEVPIPLAEAEDDERIIAAAANSSNPPVEGKPSRASWFGKRQRTNNNKKRAMRSRQSLWRHAQECDYDSQAFEIDESTRSSGRSMFKKGFSFRKSDISRSTVAAS</sequence>
<gene>
    <name evidence="2" type="ORF">SEMRO_27_G018470.1</name>
</gene>
<organism evidence="2 3">
    <name type="scientific">Seminavis robusta</name>
    <dbReference type="NCBI Taxonomy" id="568900"/>
    <lineage>
        <taxon>Eukaryota</taxon>
        <taxon>Sar</taxon>
        <taxon>Stramenopiles</taxon>
        <taxon>Ochrophyta</taxon>
        <taxon>Bacillariophyta</taxon>
        <taxon>Bacillariophyceae</taxon>
        <taxon>Bacillariophycidae</taxon>
        <taxon>Naviculales</taxon>
        <taxon>Naviculaceae</taxon>
        <taxon>Seminavis</taxon>
    </lineage>
</organism>
<comment type="caution">
    <text evidence="2">The sequence shown here is derived from an EMBL/GenBank/DDBJ whole genome shotgun (WGS) entry which is preliminary data.</text>
</comment>
<keyword evidence="3" id="KW-1185">Reference proteome</keyword>
<reference evidence="2" key="1">
    <citation type="submission" date="2020-06" db="EMBL/GenBank/DDBJ databases">
        <authorList>
            <consortium name="Plant Systems Biology data submission"/>
        </authorList>
    </citation>
    <scope>NUCLEOTIDE SEQUENCE</scope>
    <source>
        <strain evidence="2">D6</strain>
    </source>
</reference>
<feature type="compositionally biased region" description="Basic residues" evidence="1">
    <location>
        <begin position="178"/>
        <end position="191"/>
    </location>
</feature>
<evidence type="ECO:0000313" key="3">
    <source>
        <dbReference type="Proteomes" id="UP001153069"/>
    </source>
</evidence>
<dbReference type="Proteomes" id="UP001153069">
    <property type="component" value="Unassembled WGS sequence"/>
</dbReference>